<accession>A8ZS79</accession>
<sequence>MKVSSRTRQTKALRAVLLNLINAHHLDRPVRYSRNKNRYTRDRRYGQHHYTYDRLIPIIDALERLGYIEQSSYYKDPDDDRYGLQTRMWGTELLWARCRRYRVTHYFGLALNPPEEKEVIVLRNKEKQDRPYRETHQTRQMRDDLERYNGFIDRNFISVRLTGDSIVDNRWLVENLYQNISKSETWIQSVILNNSHSKYKYTTPIPTFTKHLLPFHTNPYRIIQSTRDRIPINNPIPITNTKRGKVLLDVLLQRFWSEAHFFEKDLYKRSIEIGRIPLDKRRKVLDVKSPLQDIGVDELVFVLDHEHLRRIFNRESWEYGGRAYGALHQSMLRRPMRKNVLIDGEPTVEIDYSAFHIRMLYHREGIDYTDDPYLECEGHEMRDIYKAVGLIAINSTERDACGAIRDELENRGLAPPDREKPYASLVSGFKQTHPAIAHHLFSDVGIRLQNIDSIIMNAILVRLMDNGILGLPVYDSVIVQQQHGTFTREVMTEEYRKQTGFNPKF</sequence>
<dbReference type="STRING" id="96561.Dole_0287"/>
<proteinExistence type="predicted"/>
<name>A8ZS79_DESOH</name>
<reference evidence="1 2" key="1">
    <citation type="submission" date="2007-10" db="EMBL/GenBank/DDBJ databases">
        <title>Complete sequence of Desulfococcus oleovorans Hxd3.</title>
        <authorList>
            <consortium name="US DOE Joint Genome Institute"/>
            <person name="Copeland A."/>
            <person name="Lucas S."/>
            <person name="Lapidus A."/>
            <person name="Barry K."/>
            <person name="Glavina del Rio T."/>
            <person name="Dalin E."/>
            <person name="Tice H."/>
            <person name="Pitluck S."/>
            <person name="Kiss H."/>
            <person name="Brettin T."/>
            <person name="Bruce D."/>
            <person name="Detter J.C."/>
            <person name="Han C."/>
            <person name="Schmutz J."/>
            <person name="Larimer F."/>
            <person name="Land M."/>
            <person name="Hauser L."/>
            <person name="Kyrpides N."/>
            <person name="Kim E."/>
            <person name="Wawrik B."/>
            <person name="Richardson P."/>
        </authorList>
    </citation>
    <scope>NUCLEOTIDE SEQUENCE [LARGE SCALE GENOMIC DNA]</scope>
    <source>
        <strain evidence="2">DSM 6200 / JCM 39069 / Hxd3</strain>
    </source>
</reference>
<dbReference type="EMBL" id="CP000859">
    <property type="protein sequence ID" value="ABW66097.1"/>
    <property type="molecule type" value="Genomic_DNA"/>
</dbReference>
<organism evidence="1 2">
    <name type="scientific">Desulfosudis oleivorans (strain DSM 6200 / JCM 39069 / Hxd3)</name>
    <name type="common">Desulfococcus oleovorans</name>
    <dbReference type="NCBI Taxonomy" id="96561"/>
    <lineage>
        <taxon>Bacteria</taxon>
        <taxon>Pseudomonadati</taxon>
        <taxon>Thermodesulfobacteriota</taxon>
        <taxon>Desulfobacteria</taxon>
        <taxon>Desulfobacterales</taxon>
        <taxon>Desulfosudaceae</taxon>
        <taxon>Desulfosudis</taxon>
    </lineage>
</organism>
<dbReference type="eggNOG" id="ENOG50335X0">
    <property type="taxonomic scope" value="Bacteria"/>
</dbReference>
<evidence type="ECO:0000313" key="1">
    <source>
        <dbReference type="EMBL" id="ABW66097.1"/>
    </source>
</evidence>
<keyword evidence="2" id="KW-1185">Reference proteome</keyword>
<evidence type="ECO:0000313" key="2">
    <source>
        <dbReference type="Proteomes" id="UP000008561"/>
    </source>
</evidence>
<dbReference type="KEGG" id="dol:Dole_0287"/>
<dbReference type="Proteomes" id="UP000008561">
    <property type="component" value="Chromosome"/>
</dbReference>
<dbReference type="HOGENOM" id="CLU_539395_0_0_7"/>
<dbReference type="AlphaFoldDB" id="A8ZS79"/>
<gene>
    <name evidence="1" type="ordered locus">Dole_0287</name>
</gene>
<protein>
    <submittedName>
        <fullName evidence="1">Uncharacterized protein</fullName>
    </submittedName>
</protein>